<dbReference type="InterPro" id="IPR000172">
    <property type="entry name" value="GMC_OxRdtase_N"/>
</dbReference>
<comment type="similarity">
    <text evidence="2">Belongs to the GMC oxidoreductase family.</text>
</comment>
<evidence type="ECO:0000313" key="6">
    <source>
        <dbReference type="EMBL" id="SUZ95874.1"/>
    </source>
</evidence>
<dbReference type="Pfam" id="PF00732">
    <property type="entry name" value="GMC_oxred_N"/>
    <property type="match status" value="1"/>
</dbReference>
<name>A0A381RXE4_9ZZZZ</name>
<evidence type="ECO:0000256" key="3">
    <source>
        <dbReference type="ARBA" id="ARBA00022630"/>
    </source>
</evidence>
<dbReference type="SUPFAM" id="SSF54373">
    <property type="entry name" value="FAD-linked reductases, C-terminal domain"/>
    <property type="match status" value="1"/>
</dbReference>
<dbReference type="EMBL" id="UINC01002363">
    <property type="protein sequence ID" value="SUZ95874.1"/>
    <property type="molecule type" value="Genomic_DNA"/>
</dbReference>
<dbReference type="PANTHER" id="PTHR11552:SF147">
    <property type="entry name" value="CHOLINE DEHYDROGENASE, MITOCHONDRIAL"/>
    <property type="match status" value="1"/>
</dbReference>
<keyword evidence="3" id="KW-0285">Flavoprotein</keyword>
<accession>A0A381RXE4</accession>
<keyword evidence="4" id="KW-0274">FAD</keyword>
<evidence type="ECO:0000259" key="5">
    <source>
        <dbReference type="PROSITE" id="PS00624"/>
    </source>
</evidence>
<dbReference type="InterPro" id="IPR036188">
    <property type="entry name" value="FAD/NAD-bd_sf"/>
</dbReference>
<organism evidence="6">
    <name type="scientific">marine metagenome</name>
    <dbReference type="NCBI Taxonomy" id="408172"/>
    <lineage>
        <taxon>unclassified sequences</taxon>
        <taxon>metagenomes</taxon>
        <taxon>ecological metagenomes</taxon>
    </lineage>
</organism>
<comment type="cofactor">
    <cofactor evidence="1">
        <name>FAD</name>
        <dbReference type="ChEBI" id="CHEBI:57692"/>
    </cofactor>
</comment>
<dbReference type="Pfam" id="PF05199">
    <property type="entry name" value="GMC_oxred_C"/>
    <property type="match status" value="1"/>
</dbReference>
<gene>
    <name evidence="6" type="ORF">METZ01_LOCUS48728</name>
</gene>
<dbReference type="PROSITE" id="PS00624">
    <property type="entry name" value="GMC_OXRED_2"/>
    <property type="match status" value="1"/>
</dbReference>
<evidence type="ECO:0000256" key="2">
    <source>
        <dbReference type="ARBA" id="ARBA00010790"/>
    </source>
</evidence>
<reference evidence="6" key="1">
    <citation type="submission" date="2018-05" db="EMBL/GenBank/DDBJ databases">
        <authorList>
            <person name="Lanie J.A."/>
            <person name="Ng W.-L."/>
            <person name="Kazmierczak K.M."/>
            <person name="Andrzejewski T.M."/>
            <person name="Davidsen T.M."/>
            <person name="Wayne K.J."/>
            <person name="Tettelin H."/>
            <person name="Glass J.I."/>
            <person name="Rusch D."/>
            <person name="Podicherti R."/>
            <person name="Tsui H.-C.T."/>
            <person name="Winkler M.E."/>
        </authorList>
    </citation>
    <scope>NUCLEOTIDE SEQUENCE</scope>
</reference>
<sequence length="323" mass="34895">GAIPLNNVDGIRVSTAIGDINPCRNRLNLTIKPNVTAHRVIFQGNRAVGVQVESGGEMFELSGETIILSAGAIASPQLLMLSGVGPIEILHRLQIPIIHESPGVGRGMKNHPAVSLRYKPVNGYSLEPGSPRNQLGLRFTAEGSTFKNDIQVQTLTSGPLGHETDEIRVGCRLEFPQGSGELTITAADANVQPRLDYQFLVHPSDRVRLRKAVRECAQLFEDPGFQAVIDSRISPTAQEIASDERLDGWIASTLSIAGHTCRTCKMGPESDPEAVVDQFCRVYGVEGLRVIDASVMPEITTANTNASTIMIAERASVFITEHP</sequence>
<protein>
    <recommendedName>
        <fullName evidence="5">Glucose-methanol-choline oxidoreductase N-terminal domain-containing protein</fullName>
    </recommendedName>
</protein>
<dbReference type="InterPro" id="IPR012132">
    <property type="entry name" value="GMC_OxRdtase"/>
</dbReference>
<dbReference type="GO" id="GO:0050660">
    <property type="term" value="F:flavin adenine dinucleotide binding"/>
    <property type="evidence" value="ECO:0007669"/>
    <property type="project" value="InterPro"/>
</dbReference>
<dbReference type="Gene3D" id="3.50.50.60">
    <property type="entry name" value="FAD/NAD(P)-binding domain"/>
    <property type="match status" value="1"/>
</dbReference>
<dbReference type="PANTHER" id="PTHR11552">
    <property type="entry name" value="GLUCOSE-METHANOL-CHOLINE GMC OXIDOREDUCTASE"/>
    <property type="match status" value="1"/>
</dbReference>
<dbReference type="SUPFAM" id="SSF51905">
    <property type="entry name" value="FAD/NAD(P)-binding domain"/>
    <property type="match status" value="1"/>
</dbReference>
<evidence type="ECO:0000256" key="4">
    <source>
        <dbReference type="ARBA" id="ARBA00022827"/>
    </source>
</evidence>
<feature type="non-terminal residue" evidence="6">
    <location>
        <position position="1"/>
    </location>
</feature>
<dbReference type="AlphaFoldDB" id="A0A381RXE4"/>
<dbReference type="Gene3D" id="3.30.410.40">
    <property type="match status" value="1"/>
</dbReference>
<dbReference type="GO" id="GO:0016614">
    <property type="term" value="F:oxidoreductase activity, acting on CH-OH group of donors"/>
    <property type="evidence" value="ECO:0007669"/>
    <property type="project" value="InterPro"/>
</dbReference>
<evidence type="ECO:0000256" key="1">
    <source>
        <dbReference type="ARBA" id="ARBA00001974"/>
    </source>
</evidence>
<dbReference type="InterPro" id="IPR007867">
    <property type="entry name" value="GMC_OxRtase_C"/>
</dbReference>
<feature type="domain" description="Glucose-methanol-choline oxidoreductase N-terminal" evidence="5">
    <location>
        <begin position="71"/>
        <end position="85"/>
    </location>
</feature>
<proteinExistence type="inferred from homology"/>